<proteinExistence type="predicted"/>
<evidence type="ECO:0000313" key="2">
    <source>
        <dbReference type="Proteomes" id="UP001303046"/>
    </source>
</evidence>
<comment type="caution">
    <text evidence="1">The sequence shown here is derived from an EMBL/GenBank/DDBJ whole genome shotgun (WGS) entry which is preliminary data.</text>
</comment>
<dbReference type="Proteomes" id="UP001303046">
    <property type="component" value="Unassembled WGS sequence"/>
</dbReference>
<keyword evidence="2" id="KW-1185">Reference proteome</keyword>
<dbReference type="EMBL" id="JAVFWL010000005">
    <property type="protein sequence ID" value="KAK6753418.1"/>
    <property type="molecule type" value="Genomic_DNA"/>
</dbReference>
<organism evidence="1 2">
    <name type="scientific">Necator americanus</name>
    <name type="common">Human hookworm</name>
    <dbReference type="NCBI Taxonomy" id="51031"/>
    <lineage>
        <taxon>Eukaryota</taxon>
        <taxon>Metazoa</taxon>
        <taxon>Ecdysozoa</taxon>
        <taxon>Nematoda</taxon>
        <taxon>Chromadorea</taxon>
        <taxon>Rhabditida</taxon>
        <taxon>Rhabditina</taxon>
        <taxon>Rhabditomorpha</taxon>
        <taxon>Strongyloidea</taxon>
        <taxon>Ancylostomatidae</taxon>
        <taxon>Bunostominae</taxon>
        <taxon>Necator</taxon>
    </lineage>
</organism>
<evidence type="ECO:0000313" key="1">
    <source>
        <dbReference type="EMBL" id="KAK6753418.1"/>
    </source>
</evidence>
<name>A0ABR1DSL7_NECAM</name>
<accession>A0ABR1DSL7</accession>
<gene>
    <name evidence="1" type="primary">Necator_chrV.g17584</name>
    <name evidence="1" type="ORF">RB195_012794</name>
</gene>
<sequence length="125" mass="14418">MLVYTVAMQVVQELLTQYHSSLYGLTIRQIMTLINERLNFSIFLWPGQYYRKYRAPAMVQRLAPRIAMSFNLLNQQFPHIKSTREKPIDNWLAFLNVRICAFTSGMGYGRQSGIENPVAIQASNG</sequence>
<protein>
    <submittedName>
        <fullName evidence="1">Uncharacterized protein</fullName>
    </submittedName>
</protein>
<reference evidence="1 2" key="1">
    <citation type="submission" date="2023-08" db="EMBL/GenBank/DDBJ databases">
        <title>A Necator americanus chromosomal reference genome.</title>
        <authorList>
            <person name="Ilik V."/>
            <person name="Petrzelkova K.J."/>
            <person name="Pardy F."/>
            <person name="Fuh T."/>
            <person name="Niatou-Singa F.S."/>
            <person name="Gouil Q."/>
            <person name="Baker L."/>
            <person name="Ritchie M.E."/>
            <person name="Jex A.R."/>
            <person name="Gazzola D."/>
            <person name="Li H."/>
            <person name="Toshio Fujiwara R."/>
            <person name="Zhan B."/>
            <person name="Aroian R.V."/>
            <person name="Pafco B."/>
            <person name="Schwarz E.M."/>
        </authorList>
    </citation>
    <scope>NUCLEOTIDE SEQUENCE [LARGE SCALE GENOMIC DNA]</scope>
    <source>
        <strain evidence="1 2">Aroian</strain>
        <tissue evidence="1">Whole animal</tissue>
    </source>
</reference>